<keyword evidence="8" id="KW-0694">RNA-binding</keyword>
<evidence type="ECO:0000256" key="5">
    <source>
        <dbReference type="ARBA" id="ARBA00023146"/>
    </source>
</evidence>
<dbReference type="PRINTS" id="PR01040">
    <property type="entry name" value="TRNASYNTHTYR"/>
</dbReference>
<keyword evidence="3 7" id="KW-0067">ATP-binding</keyword>
<dbReference type="InterPro" id="IPR024088">
    <property type="entry name" value="Tyr-tRNA-ligase_bac-type"/>
</dbReference>
<evidence type="ECO:0000313" key="10">
    <source>
        <dbReference type="Proteomes" id="UP001143486"/>
    </source>
</evidence>
<dbReference type="InterPro" id="IPR036986">
    <property type="entry name" value="S4_RNA-bd_sf"/>
</dbReference>
<organism evidence="9 10">
    <name type="scientific">Maricaulis virginensis</name>
    <dbReference type="NCBI Taxonomy" id="144022"/>
    <lineage>
        <taxon>Bacteria</taxon>
        <taxon>Pseudomonadati</taxon>
        <taxon>Pseudomonadota</taxon>
        <taxon>Alphaproteobacteria</taxon>
        <taxon>Maricaulales</taxon>
        <taxon>Maricaulaceae</taxon>
        <taxon>Maricaulis</taxon>
    </lineage>
</organism>
<dbReference type="NCBIfam" id="TIGR00234">
    <property type="entry name" value="tyrS"/>
    <property type="match status" value="1"/>
</dbReference>
<comment type="subcellular location">
    <subcellularLocation>
        <location evidence="7">Cytoplasm</location>
    </subcellularLocation>
</comment>
<feature type="short sequence motif" description="'HIGH' region" evidence="7">
    <location>
        <begin position="44"/>
        <end position="53"/>
    </location>
</feature>
<dbReference type="EC" id="6.1.1.1" evidence="7"/>
<evidence type="ECO:0000313" key="9">
    <source>
        <dbReference type="EMBL" id="GLK53856.1"/>
    </source>
</evidence>
<dbReference type="AlphaFoldDB" id="A0A9W6IRM5"/>
<comment type="similarity">
    <text evidence="7">Belongs to the class-I aminoacyl-tRNA synthetase family. TyrS type 1 subfamily.</text>
</comment>
<keyword evidence="2 7" id="KW-0547">Nucleotide-binding</keyword>
<dbReference type="Pfam" id="PF00579">
    <property type="entry name" value="tRNA-synt_1b"/>
    <property type="match status" value="1"/>
</dbReference>
<feature type="binding site" evidence="7">
    <location>
        <position position="39"/>
    </location>
    <ligand>
        <name>L-tyrosine</name>
        <dbReference type="ChEBI" id="CHEBI:58315"/>
    </ligand>
</feature>
<dbReference type="GO" id="GO:0004831">
    <property type="term" value="F:tyrosine-tRNA ligase activity"/>
    <property type="evidence" value="ECO:0007669"/>
    <property type="project" value="UniProtKB-UniRule"/>
</dbReference>
<proteinExistence type="inferred from homology"/>
<gene>
    <name evidence="7 9" type="primary">tyrS</name>
    <name evidence="9" type="ORF">GCM10017621_33640</name>
</gene>
<feature type="binding site" evidence="7">
    <location>
        <position position="239"/>
    </location>
    <ligand>
        <name>ATP</name>
        <dbReference type="ChEBI" id="CHEBI:30616"/>
    </ligand>
</feature>
<evidence type="ECO:0000256" key="8">
    <source>
        <dbReference type="PROSITE-ProRule" id="PRU00182"/>
    </source>
</evidence>
<evidence type="ECO:0000256" key="4">
    <source>
        <dbReference type="ARBA" id="ARBA00022917"/>
    </source>
</evidence>
<dbReference type="InterPro" id="IPR024107">
    <property type="entry name" value="Tyr-tRNA-ligase_bac_1"/>
</dbReference>
<dbReference type="PANTHER" id="PTHR11766:SF0">
    <property type="entry name" value="TYROSINE--TRNA LIGASE, MITOCHONDRIAL"/>
    <property type="match status" value="1"/>
</dbReference>
<feature type="binding site" evidence="7">
    <location>
        <position position="180"/>
    </location>
    <ligand>
        <name>L-tyrosine</name>
        <dbReference type="ChEBI" id="CHEBI:58315"/>
    </ligand>
</feature>
<keyword evidence="7" id="KW-0963">Cytoplasm</keyword>
<reference evidence="9" key="2">
    <citation type="submission" date="2023-01" db="EMBL/GenBank/DDBJ databases">
        <authorList>
            <person name="Sun Q."/>
            <person name="Evtushenko L."/>
        </authorList>
    </citation>
    <scope>NUCLEOTIDE SEQUENCE</scope>
    <source>
        <strain evidence="9">VKM B-1513</strain>
    </source>
</reference>
<reference evidence="9" key="1">
    <citation type="journal article" date="2014" name="Int. J. Syst. Evol. Microbiol.">
        <title>Complete genome sequence of Corynebacterium casei LMG S-19264T (=DSM 44701T), isolated from a smear-ripened cheese.</title>
        <authorList>
            <consortium name="US DOE Joint Genome Institute (JGI-PGF)"/>
            <person name="Walter F."/>
            <person name="Albersmeier A."/>
            <person name="Kalinowski J."/>
            <person name="Ruckert C."/>
        </authorList>
    </citation>
    <scope>NUCLEOTIDE SEQUENCE</scope>
    <source>
        <strain evidence="9">VKM B-1513</strain>
    </source>
</reference>
<dbReference type="Gene3D" id="3.40.50.620">
    <property type="entry name" value="HUPs"/>
    <property type="match status" value="1"/>
</dbReference>
<feature type="binding site" evidence="7">
    <location>
        <position position="176"/>
    </location>
    <ligand>
        <name>L-tyrosine</name>
        <dbReference type="ChEBI" id="CHEBI:58315"/>
    </ligand>
</feature>
<comment type="subunit">
    <text evidence="7">Homodimer.</text>
</comment>
<keyword evidence="10" id="KW-1185">Reference proteome</keyword>
<keyword evidence="5 7" id="KW-0030">Aminoacyl-tRNA synthetase</keyword>
<dbReference type="SUPFAM" id="SSF52374">
    <property type="entry name" value="Nucleotidylyl transferase"/>
    <property type="match status" value="1"/>
</dbReference>
<evidence type="ECO:0000256" key="2">
    <source>
        <dbReference type="ARBA" id="ARBA00022741"/>
    </source>
</evidence>
<evidence type="ECO:0000256" key="6">
    <source>
        <dbReference type="ARBA" id="ARBA00048248"/>
    </source>
</evidence>
<comment type="catalytic activity">
    <reaction evidence="6 7">
        <text>tRNA(Tyr) + L-tyrosine + ATP = L-tyrosyl-tRNA(Tyr) + AMP + diphosphate + H(+)</text>
        <dbReference type="Rhea" id="RHEA:10220"/>
        <dbReference type="Rhea" id="RHEA-COMP:9706"/>
        <dbReference type="Rhea" id="RHEA-COMP:9707"/>
        <dbReference type="ChEBI" id="CHEBI:15378"/>
        <dbReference type="ChEBI" id="CHEBI:30616"/>
        <dbReference type="ChEBI" id="CHEBI:33019"/>
        <dbReference type="ChEBI" id="CHEBI:58315"/>
        <dbReference type="ChEBI" id="CHEBI:78442"/>
        <dbReference type="ChEBI" id="CHEBI:78536"/>
        <dbReference type="ChEBI" id="CHEBI:456215"/>
        <dbReference type="EC" id="6.1.1.1"/>
    </reaction>
</comment>
<dbReference type="SUPFAM" id="SSF55174">
    <property type="entry name" value="Alpha-L RNA-binding motif"/>
    <property type="match status" value="1"/>
</dbReference>
<dbReference type="FunFam" id="1.10.240.10:FF:000001">
    <property type="entry name" value="Tyrosine--tRNA ligase"/>
    <property type="match status" value="1"/>
</dbReference>
<evidence type="ECO:0000256" key="3">
    <source>
        <dbReference type="ARBA" id="ARBA00022840"/>
    </source>
</evidence>
<dbReference type="HAMAP" id="MF_02006">
    <property type="entry name" value="Tyr_tRNA_synth_type1"/>
    <property type="match status" value="1"/>
</dbReference>
<dbReference type="RefSeq" id="WP_271188194.1">
    <property type="nucleotide sequence ID" value="NZ_BSFE01000015.1"/>
</dbReference>
<dbReference type="GO" id="GO:0005829">
    <property type="term" value="C:cytosol"/>
    <property type="evidence" value="ECO:0007669"/>
    <property type="project" value="TreeGrafter"/>
</dbReference>
<accession>A0A9W6IRM5</accession>
<dbReference type="PROSITE" id="PS50889">
    <property type="entry name" value="S4"/>
    <property type="match status" value="1"/>
</dbReference>
<dbReference type="CDD" id="cd00805">
    <property type="entry name" value="TyrRS_core"/>
    <property type="match status" value="1"/>
</dbReference>
<dbReference type="Gene3D" id="1.10.240.10">
    <property type="entry name" value="Tyrosyl-Transfer RNA Synthetase"/>
    <property type="match status" value="1"/>
</dbReference>
<dbReference type="GO" id="GO:0006437">
    <property type="term" value="P:tyrosyl-tRNA aminoacylation"/>
    <property type="evidence" value="ECO:0007669"/>
    <property type="project" value="UniProtKB-UniRule"/>
</dbReference>
<dbReference type="GO" id="GO:0003723">
    <property type="term" value="F:RNA binding"/>
    <property type="evidence" value="ECO:0007669"/>
    <property type="project" value="UniProtKB-KW"/>
</dbReference>
<keyword evidence="4 7" id="KW-0648">Protein biosynthesis</keyword>
<dbReference type="PANTHER" id="PTHR11766">
    <property type="entry name" value="TYROSYL-TRNA SYNTHETASE"/>
    <property type="match status" value="1"/>
</dbReference>
<dbReference type="Proteomes" id="UP001143486">
    <property type="component" value="Unassembled WGS sequence"/>
</dbReference>
<dbReference type="Gene3D" id="3.10.290.10">
    <property type="entry name" value="RNA-binding S4 domain"/>
    <property type="match status" value="1"/>
</dbReference>
<feature type="short sequence motif" description="'KMSKS' region" evidence="7">
    <location>
        <begin position="236"/>
        <end position="240"/>
    </location>
</feature>
<evidence type="ECO:0000256" key="1">
    <source>
        <dbReference type="ARBA" id="ARBA00022598"/>
    </source>
</evidence>
<protein>
    <recommendedName>
        <fullName evidence="7">Tyrosine--tRNA ligase</fullName>
        <ecNumber evidence="7">6.1.1.1</ecNumber>
    </recommendedName>
    <alternativeName>
        <fullName evidence="7">Tyrosyl-tRNA synthetase</fullName>
        <shortName evidence="7">TyrRS</shortName>
    </alternativeName>
</protein>
<comment type="function">
    <text evidence="7">Catalyzes the attachment of tyrosine to tRNA(Tyr) in a two-step reaction: tyrosine is first activated by ATP to form Tyr-AMP and then transferred to the acceptor end of tRNA(Tyr).</text>
</comment>
<keyword evidence="1 7" id="KW-0436">Ligase</keyword>
<name>A0A9W6IRM5_9PROT</name>
<dbReference type="InterPro" id="IPR002307">
    <property type="entry name" value="Tyr-tRNA-ligase"/>
</dbReference>
<comment type="caution">
    <text evidence="9">The sequence shown here is derived from an EMBL/GenBank/DDBJ whole genome shotgun (WGS) entry which is preliminary data.</text>
</comment>
<evidence type="ECO:0000256" key="7">
    <source>
        <dbReference type="HAMAP-Rule" id="MF_02006"/>
    </source>
</evidence>
<sequence length="414" mass="45353">MSEYKSELVRVLVERGYHFQSTDLEGLDKAASEGVVTGYIGFDATASSLHVGSLVQIMMLRRMQQAGHKPIILMGGATTKIGDPTGKDKVRAMLDDEQIAANKASILQPFSRLMSIGDGPTDAIVVDNNEWFAEFGYLEFLRRFGTHFTINRMLTFESVKQRLSREEPMTFLEFNYMLLQAVDFLELNRRTGCTLQLGGGDQWGNIVNGVELCRRVDQKEVYGFTTPLVTTASGAKMGKTMDGAVWLNADMRSPYEYWQFWRNTEDADVGRFLRLFTDLPLDEIARLEALEGAEINDAKVRLANEATTLLHGADAAREAEATARQTFAGGGAGDALPTVTFDMSDEAVTLVGLFVEAGLAGSNGEVRRHMKAGAAKVNDAPLTDPFARPTADLVVEGAIKLSVGKKRHALAKPA</sequence>
<dbReference type="GO" id="GO:0005524">
    <property type="term" value="F:ATP binding"/>
    <property type="evidence" value="ECO:0007669"/>
    <property type="project" value="UniProtKB-UniRule"/>
</dbReference>
<dbReference type="InterPro" id="IPR002305">
    <property type="entry name" value="aa-tRNA-synth_Ic"/>
</dbReference>
<dbReference type="InterPro" id="IPR014729">
    <property type="entry name" value="Rossmann-like_a/b/a_fold"/>
</dbReference>
<dbReference type="EMBL" id="BSFE01000015">
    <property type="protein sequence ID" value="GLK53856.1"/>
    <property type="molecule type" value="Genomic_DNA"/>
</dbReference>